<proteinExistence type="predicted"/>
<dbReference type="Gene3D" id="3.90.180.10">
    <property type="entry name" value="Medium-chain alcohol dehydrogenases, catalytic domain"/>
    <property type="match status" value="1"/>
</dbReference>
<reference evidence="2 3" key="1">
    <citation type="journal article" date="2023" name="Limnol Oceanogr Lett">
        <title>Environmental adaptations by the intertidal Antarctic cyanobacterium Halotia branconii CENA392 as revealed using long-read genome sequencing.</title>
        <authorList>
            <person name="Dextro R.B."/>
            <person name="Delbaje E."/>
            <person name="Freitas P.N.N."/>
            <person name="Geraldes V."/>
            <person name="Pinto E."/>
            <person name="Long P.F."/>
            <person name="Fiore M.F."/>
        </authorList>
    </citation>
    <scope>NUCLEOTIDE SEQUENCE [LARGE SCALE GENOMIC DNA]</scope>
    <source>
        <strain evidence="2 3">CENA392</strain>
    </source>
</reference>
<dbReference type="KEGG" id="hbq:QI031_29630"/>
<keyword evidence="3" id="KW-1185">Reference proteome</keyword>
<evidence type="ECO:0000313" key="3">
    <source>
        <dbReference type="Proteomes" id="UP001223520"/>
    </source>
</evidence>
<evidence type="ECO:0000313" key="2">
    <source>
        <dbReference type="EMBL" id="WGV25829.1"/>
    </source>
</evidence>
<sequence>MATKVNRQWRLVSRPIGLIAESDFEWRQEPVPTLEEGQILVRNIYLSRSNRSPAWNGI</sequence>
<name>A0AAJ6P9H3_9CYAN</name>
<protein>
    <recommendedName>
        <fullName evidence="1">Oxidoreductase N-terminal domain-containing protein</fullName>
    </recommendedName>
</protein>
<gene>
    <name evidence="2" type="ORF">QI031_29630</name>
</gene>
<feature type="domain" description="Oxidoreductase N-terminal" evidence="1">
    <location>
        <begin position="7"/>
        <end position="47"/>
    </location>
</feature>
<dbReference type="InterPro" id="IPR041694">
    <property type="entry name" value="ADH_N_2"/>
</dbReference>
<dbReference type="Proteomes" id="UP001223520">
    <property type="component" value="Chromosome"/>
</dbReference>
<dbReference type="EMBL" id="CP124543">
    <property type="protein sequence ID" value="WGV25829.1"/>
    <property type="molecule type" value="Genomic_DNA"/>
</dbReference>
<dbReference type="AlphaFoldDB" id="A0AAJ6P9H3"/>
<organism evidence="2 3">
    <name type="scientific">Halotia branconii CENA392</name>
    <dbReference type="NCBI Taxonomy" id="1539056"/>
    <lineage>
        <taxon>Bacteria</taxon>
        <taxon>Bacillati</taxon>
        <taxon>Cyanobacteriota</taxon>
        <taxon>Cyanophyceae</taxon>
        <taxon>Nostocales</taxon>
        <taxon>Nodulariaceae</taxon>
        <taxon>Halotia</taxon>
    </lineage>
</organism>
<dbReference type="RefSeq" id="WP_281483116.1">
    <property type="nucleotide sequence ID" value="NZ_CP124543.1"/>
</dbReference>
<dbReference type="Pfam" id="PF16884">
    <property type="entry name" value="ADH_N_2"/>
    <property type="match status" value="1"/>
</dbReference>
<evidence type="ECO:0000259" key="1">
    <source>
        <dbReference type="Pfam" id="PF16884"/>
    </source>
</evidence>
<accession>A0AAJ6P9H3</accession>
<dbReference type="SUPFAM" id="SSF50129">
    <property type="entry name" value="GroES-like"/>
    <property type="match status" value="1"/>
</dbReference>
<dbReference type="InterPro" id="IPR011032">
    <property type="entry name" value="GroES-like_sf"/>
</dbReference>